<evidence type="ECO:0000313" key="4">
    <source>
        <dbReference type="Proteomes" id="UP000051952"/>
    </source>
</evidence>
<keyword evidence="4" id="KW-1185">Reference proteome</keyword>
<gene>
    <name evidence="3" type="ORF">BSAL_73680</name>
</gene>
<proteinExistence type="predicted"/>
<sequence length="502" mass="53848">MANNRKQPSAASAKPIAKPSSQSGGHQPSAFIVAARIVVVTVFLWWMLSAFLPFSLLPNSDSKHQHNPVVVVHDVNAPKVLPDSISSLLDRVDRNMQQQSPESLAQTLSWLSVALFDVNQAFEGEDPQLYQAKDDVKRLVATIEQLTKFITKGESAILFPSSLEGSDLPSRPTSVGHWELATATVFAQGVTLADYYRIVESDDRHSGALVSAMRTLERITTAGDGLERMDFAGAAEKMTTSDNNDDEGSEDLLKRHSMYRLFATSSMSSAAQCLRRRTSMWEELIAIHPTFAPLRLHYIAAVLFDLEGDTIGSSGQSRYAIVGELVDREKQAAADGKRRGADAAHSSVLDILKLHAAAALQQQMSANSATTSATPQSSSRSSVAEAVVSGFKAFQRLLSLGVLHGAAATAEGSNVCEDLLATPWIVNVDETIVVGGGAQSSKQKKSPSAATLADTWQGLVKGEDRPELLRKSAVASVRQVSAAAILQHVGDGAKAALDRCLF</sequence>
<name>A0A0S4IYA2_BODSA</name>
<dbReference type="EMBL" id="CYKH01000630">
    <property type="protein sequence ID" value="CUG07277.1"/>
    <property type="molecule type" value="Genomic_DNA"/>
</dbReference>
<dbReference type="Proteomes" id="UP000051952">
    <property type="component" value="Unassembled WGS sequence"/>
</dbReference>
<dbReference type="OrthoDB" id="272682at2759"/>
<evidence type="ECO:0000256" key="1">
    <source>
        <dbReference type="SAM" id="MobiDB-lite"/>
    </source>
</evidence>
<keyword evidence="2" id="KW-1133">Transmembrane helix</keyword>
<evidence type="ECO:0000256" key="2">
    <source>
        <dbReference type="SAM" id="Phobius"/>
    </source>
</evidence>
<organism evidence="3 4">
    <name type="scientific">Bodo saltans</name>
    <name type="common">Flagellated protozoan</name>
    <dbReference type="NCBI Taxonomy" id="75058"/>
    <lineage>
        <taxon>Eukaryota</taxon>
        <taxon>Discoba</taxon>
        <taxon>Euglenozoa</taxon>
        <taxon>Kinetoplastea</taxon>
        <taxon>Metakinetoplastina</taxon>
        <taxon>Eubodonida</taxon>
        <taxon>Bodonidae</taxon>
        <taxon>Bodo</taxon>
    </lineage>
</organism>
<keyword evidence="2" id="KW-0812">Transmembrane</keyword>
<protein>
    <submittedName>
        <fullName evidence="3">Membrane-associated protein, putative</fullName>
    </submittedName>
</protein>
<reference evidence="4" key="1">
    <citation type="submission" date="2015-09" db="EMBL/GenBank/DDBJ databases">
        <authorList>
            <consortium name="Pathogen Informatics"/>
        </authorList>
    </citation>
    <scope>NUCLEOTIDE SEQUENCE [LARGE SCALE GENOMIC DNA]</scope>
    <source>
        <strain evidence="4">Lake Konstanz</strain>
    </source>
</reference>
<feature type="transmembrane region" description="Helical" evidence="2">
    <location>
        <begin position="30"/>
        <end position="54"/>
    </location>
</feature>
<evidence type="ECO:0000313" key="3">
    <source>
        <dbReference type="EMBL" id="CUG07277.1"/>
    </source>
</evidence>
<dbReference type="VEuPathDB" id="TriTrypDB:BSAL_73680"/>
<dbReference type="AlphaFoldDB" id="A0A0S4IYA2"/>
<keyword evidence="2" id="KW-0472">Membrane</keyword>
<feature type="compositionally biased region" description="Low complexity" evidence="1">
    <location>
        <begin position="1"/>
        <end position="23"/>
    </location>
</feature>
<feature type="region of interest" description="Disordered" evidence="1">
    <location>
        <begin position="1"/>
        <end position="25"/>
    </location>
</feature>
<accession>A0A0S4IYA2</accession>